<keyword evidence="2" id="KW-1185">Reference proteome</keyword>
<dbReference type="GeneID" id="54347426"/>
<dbReference type="AlphaFoldDB" id="A0A6A5RRM5"/>
<reference evidence="1" key="1">
    <citation type="journal article" date="2020" name="Stud. Mycol.">
        <title>101 Dothideomycetes genomes: a test case for predicting lifestyles and emergence of pathogens.</title>
        <authorList>
            <person name="Haridas S."/>
            <person name="Albert R."/>
            <person name="Binder M."/>
            <person name="Bloem J."/>
            <person name="Labutti K."/>
            <person name="Salamov A."/>
            <person name="Andreopoulos B."/>
            <person name="Baker S."/>
            <person name="Barry K."/>
            <person name="Bills G."/>
            <person name="Bluhm B."/>
            <person name="Cannon C."/>
            <person name="Castanera R."/>
            <person name="Culley D."/>
            <person name="Daum C."/>
            <person name="Ezra D."/>
            <person name="Gonzalez J."/>
            <person name="Henrissat B."/>
            <person name="Kuo A."/>
            <person name="Liang C."/>
            <person name="Lipzen A."/>
            <person name="Lutzoni F."/>
            <person name="Magnuson J."/>
            <person name="Mondo S."/>
            <person name="Nolan M."/>
            <person name="Ohm R."/>
            <person name="Pangilinan J."/>
            <person name="Park H.-J."/>
            <person name="Ramirez L."/>
            <person name="Alfaro M."/>
            <person name="Sun H."/>
            <person name="Tritt A."/>
            <person name="Yoshinaga Y."/>
            <person name="Zwiers L.-H."/>
            <person name="Turgeon B."/>
            <person name="Goodwin S."/>
            <person name="Spatafora J."/>
            <person name="Crous P."/>
            <person name="Grigoriev I."/>
        </authorList>
    </citation>
    <scope>NUCLEOTIDE SEQUENCE</scope>
    <source>
        <strain evidence="1">CBS 183.55</strain>
    </source>
</reference>
<dbReference type="RefSeq" id="XP_033450680.1">
    <property type="nucleotide sequence ID" value="XM_033589778.1"/>
</dbReference>
<name>A0A6A5RRM5_9PLEO</name>
<gene>
    <name evidence="1" type="ORF">M421DRAFT_374364</name>
</gene>
<evidence type="ECO:0000313" key="2">
    <source>
        <dbReference type="Proteomes" id="UP000800082"/>
    </source>
</evidence>
<dbReference type="Proteomes" id="UP000800082">
    <property type="component" value="Unassembled WGS sequence"/>
</dbReference>
<sequence length="87" mass="9273">MLLFLLHHSCTDSHAVLCAILSASDVAPGLKSAKIRAVSAPEVVLVGFRRRLHITGVVVDARVLVCTQDMIFSGLGAASEFCSRHSL</sequence>
<proteinExistence type="predicted"/>
<evidence type="ECO:0000313" key="1">
    <source>
        <dbReference type="EMBL" id="KAF1930432.1"/>
    </source>
</evidence>
<accession>A0A6A5RRM5</accession>
<protein>
    <submittedName>
        <fullName evidence="1">Uncharacterized protein</fullName>
    </submittedName>
</protein>
<organism evidence="1 2">
    <name type="scientific">Didymella exigua CBS 183.55</name>
    <dbReference type="NCBI Taxonomy" id="1150837"/>
    <lineage>
        <taxon>Eukaryota</taxon>
        <taxon>Fungi</taxon>
        <taxon>Dikarya</taxon>
        <taxon>Ascomycota</taxon>
        <taxon>Pezizomycotina</taxon>
        <taxon>Dothideomycetes</taxon>
        <taxon>Pleosporomycetidae</taxon>
        <taxon>Pleosporales</taxon>
        <taxon>Pleosporineae</taxon>
        <taxon>Didymellaceae</taxon>
        <taxon>Didymella</taxon>
    </lineage>
</organism>
<dbReference type="EMBL" id="ML978963">
    <property type="protein sequence ID" value="KAF1930432.1"/>
    <property type="molecule type" value="Genomic_DNA"/>
</dbReference>